<evidence type="ECO:0000313" key="2">
    <source>
        <dbReference type="Proteomes" id="UP000191448"/>
    </source>
</evidence>
<proteinExistence type="predicted"/>
<dbReference type="RefSeq" id="WP_002596698.1">
    <property type="nucleotide sequence ID" value="NZ_LTAY01000048.1"/>
</dbReference>
<gene>
    <name evidence="1" type="ORF">CLTHE_18560</name>
</gene>
<dbReference type="Proteomes" id="UP000191448">
    <property type="component" value="Unassembled WGS sequence"/>
</dbReference>
<evidence type="ECO:0000313" key="1">
    <source>
        <dbReference type="EMBL" id="OPX47293.1"/>
    </source>
</evidence>
<organism evidence="1 2">
    <name type="scientific">Clostridium thermobutyricum DSM 4928</name>
    <dbReference type="NCBI Taxonomy" id="1121339"/>
    <lineage>
        <taxon>Bacteria</taxon>
        <taxon>Bacillati</taxon>
        <taxon>Bacillota</taxon>
        <taxon>Clostridia</taxon>
        <taxon>Eubacteriales</taxon>
        <taxon>Clostridiaceae</taxon>
        <taxon>Clostridium</taxon>
    </lineage>
</organism>
<reference evidence="1 2" key="1">
    <citation type="submission" date="2016-02" db="EMBL/GenBank/DDBJ databases">
        <title>Genome sequence of Clostridium thermobutyricum DSM 4928.</title>
        <authorList>
            <person name="Poehlein A."/>
            <person name="Daniel R."/>
        </authorList>
    </citation>
    <scope>NUCLEOTIDE SEQUENCE [LARGE SCALE GENOMIC DNA]</scope>
    <source>
        <strain evidence="1 2">DSM 4928</strain>
    </source>
</reference>
<sequence length="61" mass="7014">MVRRLMDCCSSCKSNDVWTKVCNSCGKEFCSKCGHEDYVFQVPTCPRCQSEDVINSEHKNF</sequence>
<dbReference type="OrthoDB" id="82335at2"/>
<comment type="caution">
    <text evidence="1">The sequence shown here is derived from an EMBL/GenBank/DDBJ whole genome shotgun (WGS) entry which is preliminary data.</text>
</comment>
<name>A0A1V4SUY0_9CLOT</name>
<dbReference type="AlphaFoldDB" id="A0A1V4SUY0"/>
<dbReference type="EMBL" id="LTAY01000048">
    <property type="protein sequence ID" value="OPX47293.1"/>
    <property type="molecule type" value="Genomic_DNA"/>
</dbReference>
<accession>A0A1V4SUY0</accession>
<protein>
    <submittedName>
        <fullName evidence="1">Uncharacterized protein</fullName>
    </submittedName>
</protein>